<accession>A0A7S6R713</accession>
<keyword evidence="2" id="KW-1185">Reference proteome</keyword>
<evidence type="ECO:0000313" key="2">
    <source>
        <dbReference type="Proteomes" id="UP000594184"/>
    </source>
</evidence>
<reference evidence="1 2" key="1">
    <citation type="submission" date="2020-07" db="EMBL/GenBank/DDBJ databases">
        <title>Complete genome sequence of Streptomyces phage Salutena.</title>
        <authorList>
            <person name="Kim J.H."/>
            <person name="Higbee T."/>
            <person name="Clark J.D."/>
            <person name="Le T."/>
            <person name="Burrowes B.H."/>
            <person name="Liu M."/>
        </authorList>
    </citation>
    <scope>NUCLEOTIDE SEQUENCE [LARGE SCALE GENOMIC DNA]</scope>
</reference>
<dbReference type="Proteomes" id="UP000594184">
    <property type="component" value="Segment"/>
</dbReference>
<dbReference type="EMBL" id="MT708548">
    <property type="protein sequence ID" value="QOV06185.1"/>
    <property type="molecule type" value="Genomic_DNA"/>
</dbReference>
<name>A0A7S6R713_9CAUD</name>
<protein>
    <submittedName>
        <fullName evidence="1">Uncharacterized protein</fullName>
    </submittedName>
</protein>
<gene>
    <name evidence="1" type="ORF">CPT_Salutena_055</name>
</gene>
<sequence>MKYLKVGVSGPYINTERVGYFEVPDDFDPEGKDFDEANQYVEDEINNYVESWCEVVDPEDVPEDERP</sequence>
<proteinExistence type="predicted"/>
<evidence type="ECO:0000313" key="1">
    <source>
        <dbReference type="EMBL" id="QOV06185.1"/>
    </source>
</evidence>
<organism evidence="1 2">
    <name type="scientific">Streptomyces phage Salutena</name>
    <dbReference type="NCBI Taxonomy" id="2767576"/>
    <lineage>
        <taxon>Viruses</taxon>
        <taxon>Duplodnaviria</taxon>
        <taxon>Heunggongvirae</taxon>
        <taxon>Uroviricota</taxon>
        <taxon>Caudoviricetes</taxon>
        <taxon>Arquatrovirinae</taxon>
        <taxon>Salutenavirus</taxon>
        <taxon>Salutenavirus salutena</taxon>
    </lineage>
</organism>